<evidence type="ECO:0000256" key="3">
    <source>
        <dbReference type="ARBA" id="ARBA00007658"/>
    </source>
</evidence>
<keyword evidence="4 9" id="KW-0378">Hydrolase</keyword>
<comment type="cofactor">
    <cofactor evidence="1 7">
        <name>Ca(2+)</name>
        <dbReference type="ChEBI" id="CHEBI:29108"/>
    </cofactor>
</comment>
<evidence type="ECO:0000313" key="11">
    <source>
        <dbReference type="Proteomes" id="UP000078240"/>
    </source>
</evidence>
<comment type="caution">
    <text evidence="10">The sequence shown here is derived from an EMBL/GenBank/DDBJ whole genome shotgun (WGS) entry which is preliminary data.</text>
</comment>
<dbReference type="PRINTS" id="PR00747">
    <property type="entry name" value="GLYHDRLASE47"/>
</dbReference>
<keyword evidence="5 8" id="KW-1015">Disulfide bond</keyword>
<feature type="active site" evidence="6">
    <location>
        <position position="313"/>
    </location>
</feature>
<dbReference type="SUPFAM" id="SSF48225">
    <property type="entry name" value="Seven-hairpin glycosidases"/>
    <property type="match status" value="1"/>
</dbReference>
<dbReference type="EMBL" id="LSBH01000008">
    <property type="protein sequence ID" value="OAQ75189.1"/>
    <property type="molecule type" value="Genomic_DNA"/>
</dbReference>
<keyword evidence="9" id="KW-0326">Glycosidase</keyword>
<reference evidence="10 11" key="1">
    <citation type="submission" date="2016-01" db="EMBL/GenBank/DDBJ databases">
        <title>Biosynthesis of antibiotic leucinostatins and their inhibition on Phytophthora in bio-control Purpureocillium lilacinum.</title>
        <authorList>
            <person name="Wang G."/>
            <person name="Liu Z."/>
            <person name="Lin R."/>
            <person name="Li E."/>
            <person name="Mao Z."/>
            <person name="Ling J."/>
            <person name="Yin W."/>
            <person name="Xie B."/>
        </authorList>
    </citation>
    <scope>NUCLEOTIDE SEQUENCE [LARGE SCALE GENOMIC DNA]</scope>
    <source>
        <strain evidence="10">PLBJ-1</strain>
    </source>
</reference>
<dbReference type="InterPro" id="IPR012341">
    <property type="entry name" value="6hp_glycosidase-like_sf"/>
</dbReference>
<evidence type="ECO:0000256" key="1">
    <source>
        <dbReference type="ARBA" id="ARBA00001913"/>
    </source>
</evidence>
<dbReference type="Gene3D" id="1.50.10.10">
    <property type="match status" value="1"/>
</dbReference>
<dbReference type="PANTHER" id="PTHR11742:SF89">
    <property type="entry name" value="ALPHA-1,2-MANNOSIDASE"/>
    <property type="match status" value="1"/>
</dbReference>
<name>A0A179GDE8_PURLI</name>
<dbReference type="Pfam" id="PF01532">
    <property type="entry name" value="Glyco_hydro_47"/>
    <property type="match status" value="1"/>
</dbReference>
<dbReference type="GO" id="GO:0004571">
    <property type="term" value="F:mannosyl-oligosaccharide 1,2-alpha-mannosidase activity"/>
    <property type="evidence" value="ECO:0007669"/>
    <property type="project" value="InterPro"/>
</dbReference>
<dbReference type="Proteomes" id="UP000078240">
    <property type="component" value="Unassembled WGS sequence"/>
</dbReference>
<evidence type="ECO:0000313" key="10">
    <source>
        <dbReference type="EMBL" id="OAQ75189.1"/>
    </source>
</evidence>
<feature type="active site" description="Proton donor" evidence="6">
    <location>
        <position position="431"/>
    </location>
</feature>
<evidence type="ECO:0000256" key="8">
    <source>
        <dbReference type="PIRSR" id="PIRSR601382-3"/>
    </source>
</evidence>
<feature type="active site" description="Proton donor" evidence="6">
    <location>
        <position position="177"/>
    </location>
</feature>
<dbReference type="GO" id="GO:0005975">
    <property type="term" value="P:carbohydrate metabolic process"/>
    <property type="evidence" value="ECO:0007669"/>
    <property type="project" value="InterPro"/>
</dbReference>
<evidence type="ECO:0000256" key="6">
    <source>
        <dbReference type="PIRSR" id="PIRSR601382-1"/>
    </source>
</evidence>
<dbReference type="UniPathway" id="UPA00378"/>
<dbReference type="AlphaFoldDB" id="A0A179GDE8"/>
<evidence type="ECO:0000256" key="2">
    <source>
        <dbReference type="ARBA" id="ARBA00004922"/>
    </source>
</evidence>
<comment type="pathway">
    <text evidence="2">Protein modification; protein glycosylation.</text>
</comment>
<keyword evidence="7" id="KW-0479">Metal-binding</keyword>
<evidence type="ECO:0000256" key="4">
    <source>
        <dbReference type="ARBA" id="ARBA00022801"/>
    </source>
</evidence>
<sequence length="592" mass="66002">MSAVRRYLVAAGLVIIIISAWQRWGADTWSPLATPTKSHIQPIDKDFFWRTATHQYPVTSFRPLPTAAVDVLPHVQAKFGPESADQKQTRLTRRDTIKRAFSRSWKAYKEHAWLRDEVKPITGKPVDTFGGWGATLVDSLDTLWIMGFREEFSLAAQAVSNNISFRTTEAETINVFETTIRFLGGLLGAYDLSGDTRLLSKAQDVGDMLYKAFDTPNHLPVTRWDIHAAGRGETQTAHGNTLLAELGSLSMEFSRLSIVTGNPKYYDAVQHISELLAASQMKTKVPGLWPIVVDAAREEFDLGSDYGLGGMSDSTYEYLPKMAALLGQKTGIYADMYLRSMEASNRHLLFRPMTPNGDDILFPGSLHASRSNNQVSTTLDPSAGHLTCFVGGMLAVGGQIMSNKTHVELADKVTKGCIWAYSSFGRGVMPETMSLTPCPSRSGCVWSDSSWHLAALSAQSASKEDDGEKLVEEQRLPPSFTKIPDARYILRPEAVESIFVMYRVTGDPAWQDAAWRMWNAIDELTHTELANTAVWNVNPKHGEEPGKADSMESFWLGETLKYLYLVFSEPELVSLDDWVFNTEAHPFRRLKK</sequence>
<feature type="binding site" evidence="7">
    <location>
        <position position="582"/>
    </location>
    <ligand>
        <name>Ca(2+)</name>
        <dbReference type="ChEBI" id="CHEBI:29108"/>
    </ligand>
</feature>
<keyword evidence="7" id="KW-0106">Calcium</keyword>
<dbReference type="InterPro" id="IPR001382">
    <property type="entry name" value="Glyco_hydro_47"/>
</dbReference>
<dbReference type="GO" id="GO:0005509">
    <property type="term" value="F:calcium ion binding"/>
    <property type="evidence" value="ECO:0007669"/>
    <property type="project" value="InterPro"/>
</dbReference>
<protein>
    <recommendedName>
        <fullName evidence="9">alpha-1,2-Mannosidase</fullName>
        <ecNumber evidence="9">3.2.1.-</ecNumber>
    </recommendedName>
</protein>
<dbReference type="InterPro" id="IPR036026">
    <property type="entry name" value="Seven-hairpin_glycosidases"/>
</dbReference>
<dbReference type="EC" id="3.2.1.-" evidence="9"/>
<evidence type="ECO:0000256" key="7">
    <source>
        <dbReference type="PIRSR" id="PIRSR601382-2"/>
    </source>
</evidence>
<feature type="active site" evidence="6">
    <location>
        <position position="493"/>
    </location>
</feature>
<dbReference type="FunFam" id="1.50.10.10:FF:000037">
    <property type="entry name" value="alpha-1,2-Mannosidase"/>
    <property type="match status" value="1"/>
</dbReference>
<dbReference type="GO" id="GO:0005783">
    <property type="term" value="C:endoplasmic reticulum"/>
    <property type="evidence" value="ECO:0007669"/>
    <property type="project" value="TreeGrafter"/>
</dbReference>
<dbReference type="GO" id="GO:0016020">
    <property type="term" value="C:membrane"/>
    <property type="evidence" value="ECO:0007669"/>
    <property type="project" value="InterPro"/>
</dbReference>
<dbReference type="InterPro" id="IPR050749">
    <property type="entry name" value="Glycosyl_Hydrolase_47"/>
</dbReference>
<dbReference type="GO" id="GO:0036503">
    <property type="term" value="P:ERAD pathway"/>
    <property type="evidence" value="ECO:0007669"/>
    <property type="project" value="UniProtKB-ARBA"/>
</dbReference>
<accession>A0A179GDE8</accession>
<organism evidence="10 11">
    <name type="scientific">Purpureocillium lilacinum</name>
    <name type="common">Paecilomyces lilacinus</name>
    <dbReference type="NCBI Taxonomy" id="33203"/>
    <lineage>
        <taxon>Eukaryota</taxon>
        <taxon>Fungi</taxon>
        <taxon>Dikarya</taxon>
        <taxon>Ascomycota</taxon>
        <taxon>Pezizomycotina</taxon>
        <taxon>Sordariomycetes</taxon>
        <taxon>Hypocreomycetidae</taxon>
        <taxon>Hypocreales</taxon>
        <taxon>Ophiocordycipitaceae</taxon>
        <taxon>Purpureocillium</taxon>
    </lineage>
</organism>
<evidence type="ECO:0000256" key="5">
    <source>
        <dbReference type="ARBA" id="ARBA00023157"/>
    </source>
</evidence>
<proteinExistence type="inferred from homology"/>
<dbReference type="PANTHER" id="PTHR11742">
    <property type="entry name" value="MANNOSYL-OLIGOSACCHARIDE ALPHA-1,2-MANNOSIDASE-RELATED"/>
    <property type="match status" value="1"/>
</dbReference>
<feature type="disulfide bond" evidence="8">
    <location>
        <begin position="388"/>
        <end position="417"/>
    </location>
</feature>
<gene>
    <name evidence="10" type="ORF">VFPBJ_09164</name>
</gene>
<comment type="similarity">
    <text evidence="3 9">Belongs to the glycosyl hydrolase 47 family.</text>
</comment>
<evidence type="ECO:0000256" key="9">
    <source>
        <dbReference type="RuleBase" id="RU361193"/>
    </source>
</evidence>